<feature type="non-terminal residue" evidence="2">
    <location>
        <position position="92"/>
    </location>
</feature>
<protein>
    <recommendedName>
        <fullName evidence="1">Nudix hydrolase domain-containing protein</fullName>
    </recommendedName>
</protein>
<organism evidence="2 3">
    <name type="scientific">Trichoderma harzianum</name>
    <name type="common">Hypocrea lixii</name>
    <dbReference type="NCBI Taxonomy" id="5544"/>
    <lineage>
        <taxon>Eukaryota</taxon>
        <taxon>Fungi</taxon>
        <taxon>Dikarya</taxon>
        <taxon>Ascomycota</taxon>
        <taxon>Pezizomycotina</taxon>
        <taxon>Sordariomycetes</taxon>
        <taxon>Hypocreomycetidae</taxon>
        <taxon>Hypocreales</taxon>
        <taxon>Hypocreaceae</taxon>
        <taxon>Trichoderma</taxon>
    </lineage>
</organism>
<dbReference type="OrthoDB" id="276276at2759"/>
<name>A0A0F9X560_TRIHA</name>
<evidence type="ECO:0000259" key="1">
    <source>
        <dbReference type="Pfam" id="PF00293"/>
    </source>
</evidence>
<evidence type="ECO:0000313" key="2">
    <source>
        <dbReference type="EMBL" id="KKP00336.1"/>
    </source>
</evidence>
<dbReference type="InterPro" id="IPR000086">
    <property type="entry name" value="NUDIX_hydrolase_dom"/>
</dbReference>
<dbReference type="CDD" id="cd02883">
    <property type="entry name" value="NUDIX_Hydrolase"/>
    <property type="match status" value="1"/>
</dbReference>
<gene>
    <name evidence="2" type="ORF">THAR02_07547</name>
</gene>
<dbReference type="InterPro" id="IPR015797">
    <property type="entry name" value="NUDIX_hydrolase-like_dom_sf"/>
</dbReference>
<dbReference type="EMBL" id="JOKZ01000259">
    <property type="protein sequence ID" value="KKP00336.1"/>
    <property type="molecule type" value="Genomic_DNA"/>
</dbReference>
<dbReference type="AlphaFoldDB" id="A0A0F9X560"/>
<dbReference type="Pfam" id="PF00293">
    <property type="entry name" value="NUDIX"/>
    <property type="match status" value="1"/>
</dbReference>
<sequence>MSVVNTAVDTNSKGGPIADFAFDESLIEWTVPKSDWLEIHDKSFDGVATSAYIFDAQGRVLLVQRAAHDSMPNLWETPGGAVDAGDDSILAG</sequence>
<comment type="caution">
    <text evidence="2">The sequence shown here is derived from an EMBL/GenBank/DDBJ whole genome shotgun (WGS) entry which is preliminary data.</text>
</comment>
<proteinExistence type="predicted"/>
<dbReference type="Proteomes" id="UP000034112">
    <property type="component" value="Unassembled WGS sequence"/>
</dbReference>
<evidence type="ECO:0000313" key="3">
    <source>
        <dbReference type="Proteomes" id="UP000034112"/>
    </source>
</evidence>
<accession>A0A0F9X560</accession>
<dbReference type="Gene3D" id="3.90.79.10">
    <property type="entry name" value="Nucleoside Triphosphate Pyrophosphohydrolase"/>
    <property type="match status" value="1"/>
</dbReference>
<feature type="domain" description="Nudix hydrolase" evidence="1">
    <location>
        <begin position="47"/>
        <end position="89"/>
    </location>
</feature>
<reference evidence="3" key="1">
    <citation type="journal article" date="2015" name="Genome Announc.">
        <title>Draft whole-genome sequence of the biocontrol agent Trichoderma harzianum T6776.</title>
        <authorList>
            <person name="Baroncelli R."/>
            <person name="Piaggeschi G."/>
            <person name="Fiorini L."/>
            <person name="Bertolini E."/>
            <person name="Zapparata A."/>
            <person name="Pe M.E."/>
            <person name="Sarrocco S."/>
            <person name="Vannacci G."/>
        </authorList>
    </citation>
    <scope>NUCLEOTIDE SEQUENCE [LARGE SCALE GENOMIC DNA]</scope>
    <source>
        <strain evidence="3">T6776</strain>
    </source>
</reference>
<dbReference type="SUPFAM" id="SSF55811">
    <property type="entry name" value="Nudix"/>
    <property type="match status" value="1"/>
</dbReference>